<dbReference type="Gene3D" id="2.60.40.2230">
    <property type="entry name" value="Uncharacterised protein YcnI-like PF07987, DUF1775"/>
    <property type="match status" value="1"/>
</dbReference>
<keyword evidence="6" id="KW-1185">Reference proteome</keyword>
<feature type="compositionally biased region" description="Basic and acidic residues" evidence="1">
    <location>
        <begin position="157"/>
        <end position="166"/>
    </location>
</feature>
<dbReference type="InterPro" id="IPR038507">
    <property type="entry name" value="YcnI-like_sf"/>
</dbReference>
<dbReference type="CDD" id="cd08545">
    <property type="entry name" value="YcnI_like"/>
    <property type="match status" value="1"/>
</dbReference>
<feature type="transmembrane region" description="Helical" evidence="2">
    <location>
        <begin position="190"/>
        <end position="212"/>
    </location>
</feature>
<accession>A0ABT4RCJ7</accession>
<feature type="chain" id="PRO_5045917557" evidence="3">
    <location>
        <begin position="22"/>
        <end position="217"/>
    </location>
</feature>
<dbReference type="Proteomes" id="UP001147700">
    <property type="component" value="Unassembled WGS sequence"/>
</dbReference>
<feature type="region of interest" description="Disordered" evidence="1">
    <location>
        <begin position="142"/>
        <end position="184"/>
    </location>
</feature>
<dbReference type="InterPro" id="IPR012533">
    <property type="entry name" value="YcnI-copper_dom"/>
</dbReference>
<keyword evidence="3" id="KW-0732">Signal</keyword>
<gene>
    <name evidence="5" type="ORF">OJ962_02020</name>
</gene>
<protein>
    <submittedName>
        <fullName evidence="5">YcnI family protein</fullName>
    </submittedName>
</protein>
<evidence type="ECO:0000259" key="4">
    <source>
        <dbReference type="Pfam" id="PF07987"/>
    </source>
</evidence>
<dbReference type="RefSeq" id="WP_202953190.1">
    <property type="nucleotide sequence ID" value="NZ_JAPCID010000002.1"/>
</dbReference>
<evidence type="ECO:0000256" key="1">
    <source>
        <dbReference type="SAM" id="MobiDB-lite"/>
    </source>
</evidence>
<evidence type="ECO:0000313" key="6">
    <source>
        <dbReference type="Proteomes" id="UP001147700"/>
    </source>
</evidence>
<keyword evidence="2" id="KW-0472">Membrane</keyword>
<reference evidence="5" key="1">
    <citation type="submission" date="2022-10" db="EMBL/GenBank/DDBJ databases">
        <title>The WGS of Solirubrobacter sp. CPCC 204708.</title>
        <authorList>
            <person name="Jiang Z."/>
        </authorList>
    </citation>
    <scope>NUCLEOTIDE SEQUENCE</scope>
    <source>
        <strain evidence="5">CPCC 204708</strain>
    </source>
</reference>
<proteinExistence type="predicted"/>
<sequence>MRKPIVAALAATLLVPASAHAHVTLQPSSAAAGGYTRLDVRVPNERDDASTQKVELQFPEGFESASYAPVPGWTAEVTMDGDRVSTITWTAEDEEDAIPPGAFQDFGLSLRIPEEPGAKLAFKALQTYTGGEVVRWIGAEDSDNPAPIVSVTEPTDEASHGADHSEAAATPTPAERTAATTTTDDGGNTLAVIALIVGALGLATGVAGLLAARRARA</sequence>
<keyword evidence="2" id="KW-0812">Transmembrane</keyword>
<feature type="signal peptide" evidence="3">
    <location>
        <begin position="1"/>
        <end position="21"/>
    </location>
</feature>
<name>A0ABT4RCJ7_9ACTN</name>
<comment type="caution">
    <text evidence="5">The sequence shown here is derived from an EMBL/GenBank/DDBJ whole genome shotgun (WGS) entry which is preliminary data.</text>
</comment>
<feature type="compositionally biased region" description="Low complexity" evidence="1">
    <location>
        <begin position="167"/>
        <end position="184"/>
    </location>
</feature>
<evidence type="ECO:0000313" key="5">
    <source>
        <dbReference type="EMBL" id="MDA0136259.1"/>
    </source>
</evidence>
<dbReference type="EMBL" id="JAPCID010000002">
    <property type="protein sequence ID" value="MDA0136259.1"/>
    <property type="molecule type" value="Genomic_DNA"/>
</dbReference>
<feature type="domain" description="YncI copper-binding" evidence="4">
    <location>
        <begin position="22"/>
        <end position="150"/>
    </location>
</feature>
<organism evidence="5 6">
    <name type="scientific">Solirubrobacter deserti</name>
    <dbReference type="NCBI Taxonomy" id="2282478"/>
    <lineage>
        <taxon>Bacteria</taxon>
        <taxon>Bacillati</taxon>
        <taxon>Actinomycetota</taxon>
        <taxon>Thermoleophilia</taxon>
        <taxon>Solirubrobacterales</taxon>
        <taxon>Solirubrobacteraceae</taxon>
        <taxon>Solirubrobacter</taxon>
    </lineage>
</organism>
<evidence type="ECO:0000256" key="2">
    <source>
        <dbReference type="SAM" id="Phobius"/>
    </source>
</evidence>
<dbReference type="Pfam" id="PF07987">
    <property type="entry name" value="DUF1775"/>
    <property type="match status" value="1"/>
</dbReference>
<keyword evidence="2" id="KW-1133">Transmembrane helix</keyword>
<evidence type="ECO:0000256" key="3">
    <source>
        <dbReference type="SAM" id="SignalP"/>
    </source>
</evidence>